<evidence type="ECO:0000313" key="13">
    <source>
        <dbReference type="Proteomes" id="UP000663879"/>
    </source>
</evidence>
<dbReference type="AlphaFoldDB" id="A0A813RTW8"/>
<dbReference type="GO" id="GO:0016020">
    <property type="term" value="C:membrane"/>
    <property type="evidence" value="ECO:0007669"/>
    <property type="project" value="UniProtKB-SubCell"/>
</dbReference>
<evidence type="ECO:0000256" key="10">
    <source>
        <dbReference type="ARBA" id="ARBA00023303"/>
    </source>
</evidence>
<keyword evidence="5" id="KW-1133">Transmembrane helix</keyword>
<dbReference type="InterPro" id="IPR001873">
    <property type="entry name" value="ENaC"/>
</dbReference>
<organism evidence="12 13">
    <name type="scientific">Brachionus calyciflorus</name>
    <dbReference type="NCBI Taxonomy" id="104777"/>
    <lineage>
        <taxon>Eukaryota</taxon>
        <taxon>Metazoa</taxon>
        <taxon>Spiralia</taxon>
        <taxon>Gnathifera</taxon>
        <taxon>Rotifera</taxon>
        <taxon>Eurotatoria</taxon>
        <taxon>Monogononta</taxon>
        <taxon>Pseudotrocha</taxon>
        <taxon>Ploima</taxon>
        <taxon>Brachionidae</taxon>
        <taxon>Brachionus</taxon>
    </lineage>
</organism>
<evidence type="ECO:0000256" key="8">
    <source>
        <dbReference type="ARBA" id="ARBA00023136"/>
    </source>
</evidence>
<name>A0A813RTW8_9BILA</name>
<comment type="subcellular location">
    <subcellularLocation>
        <location evidence="1">Membrane</location>
        <topology evidence="1">Multi-pass membrane protein</topology>
    </subcellularLocation>
</comment>
<evidence type="ECO:0000256" key="4">
    <source>
        <dbReference type="ARBA" id="ARBA00022692"/>
    </source>
</evidence>
<keyword evidence="10 11" id="KW-0407">Ion channel</keyword>
<keyword evidence="9 11" id="KW-0739">Sodium transport</keyword>
<dbReference type="EMBL" id="CAJNOC010000649">
    <property type="protein sequence ID" value="CAF0787477.1"/>
    <property type="molecule type" value="Genomic_DNA"/>
</dbReference>
<keyword evidence="13" id="KW-1185">Reference proteome</keyword>
<keyword evidence="2 11" id="KW-0813">Transport</keyword>
<evidence type="ECO:0000256" key="2">
    <source>
        <dbReference type="ARBA" id="ARBA00022448"/>
    </source>
</evidence>
<evidence type="ECO:0000256" key="1">
    <source>
        <dbReference type="ARBA" id="ARBA00004141"/>
    </source>
</evidence>
<evidence type="ECO:0000256" key="3">
    <source>
        <dbReference type="ARBA" id="ARBA00022461"/>
    </source>
</evidence>
<evidence type="ECO:0000256" key="7">
    <source>
        <dbReference type="ARBA" id="ARBA00023065"/>
    </source>
</evidence>
<protein>
    <submittedName>
        <fullName evidence="12">Uncharacterized protein</fullName>
    </submittedName>
</protein>
<dbReference type="Gene3D" id="1.10.287.770">
    <property type="entry name" value="YojJ-like"/>
    <property type="match status" value="1"/>
</dbReference>
<evidence type="ECO:0000256" key="9">
    <source>
        <dbReference type="ARBA" id="ARBA00023201"/>
    </source>
</evidence>
<keyword evidence="4 11" id="KW-0812">Transmembrane</keyword>
<keyword evidence="8" id="KW-0472">Membrane</keyword>
<sequence>MYSSYFTIKKFLISFTTSASSGFKAASILCKILFISYSDLRVERNIGYYPNLDVINKLKIPILYKNEYYSPFLVTSIDENDLERTTLMVNIYYVEMYYTVIDDSEAMNFETLFGGYLGLINCISVLTFEEIIETIFYIGYIFVLRYAQHNEKQEQNNF</sequence>
<keyword evidence="7 11" id="KW-0406">Ion transport</keyword>
<gene>
    <name evidence="12" type="ORF">OXX778_LOCUS5794</name>
</gene>
<accession>A0A813RTW8</accession>
<dbReference type="Proteomes" id="UP000663879">
    <property type="component" value="Unassembled WGS sequence"/>
</dbReference>
<evidence type="ECO:0000256" key="6">
    <source>
        <dbReference type="ARBA" id="ARBA00023053"/>
    </source>
</evidence>
<dbReference type="GO" id="GO:0005272">
    <property type="term" value="F:sodium channel activity"/>
    <property type="evidence" value="ECO:0007669"/>
    <property type="project" value="UniProtKB-KW"/>
</dbReference>
<comment type="similarity">
    <text evidence="11">Belongs to the amiloride-sensitive sodium channel (TC 1.A.6) family.</text>
</comment>
<keyword evidence="6" id="KW-0915">Sodium</keyword>
<comment type="caution">
    <text evidence="12">The sequence shown here is derived from an EMBL/GenBank/DDBJ whole genome shotgun (WGS) entry which is preliminary data.</text>
</comment>
<reference evidence="12" key="1">
    <citation type="submission" date="2021-02" db="EMBL/GenBank/DDBJ databases">
        <authorList>
            <person name="Nowell W R."/>
        </authorList>
    </citation>
    <scope>NUCLEOTIDE SEQUENCE</scope>
    <source>
        <strain evidence="12">Ploen Becks lab</strain>
    </source>
</reference>
<evidence type="ECO:0000256" key="5">
    <source>
        <dbReference type="ARBA" id="ARBA00022989"/>
    </source>
</evidence>
<proteinExistence type="inferred from homology"/>
<keyword evidence="3 11" id="KW-0894">Sodium channel</keyword>
<dbReference type="OrthoDB" id="6021021at2759"/>
<evidence type="ECO:0000313" key="12">
    <source>
        <dbReference type="EMBL" id="CAF0787477.1"/>
    </source>
</evidence>
<dbReference type="Pfam" id="PF00858">
    <property type="entry name" value="ASC"/>
    <property type="match status" value="1"/>
</dbReference>
<evidence type="ECO:0000256" key="11">
    <source>
        <dbReference type="RuleBase" id="RU000679"/>
    </source>
</evidence>